<dbReference type="SUPFAM" id="SSF143447">
    <property type="entry name" value="AMMECR1-like"/>
    <property type="match status" value="1"/>
</dbReference>
<dbReference type="Gene3D" id="3.30.1490.150">
    <property type="entry name" value="Hypothetical protein ph0010, domain 2"/>
    <property type="match status" value="1"/>
</dbReference>
<dbReference type="InterPro" id="IPR027623">
    <property type="entry name" value="AmmeMemoSam_A"/>
</dbReference>
<dbReference type="AlphaFoldDB" id="A0A5D0MJY1"/>
<evidence type="ECO:0000313" key="5">
    <source>
        <dbReference type="Proteomes" id="UP000324143"/>
    </source>
</evidence>
<evidence type="ECO:0000313" key="4">
    <source>
        <dbReference type="EMBL" id="TYB31508.1"/>
    </source>
</evidence>
<dbReference type="HAMAP" id="MF_00055">
    <property type="entry name" value="MEMO1"/>
    <property type="match status" value="1"/>
</dbReference>
<evidence type="ECO:0000256" key="1">
    <source>
        <dbReference type="ARBA" id="ARBA00006315"/>
    </source>
</evidence>
<protein>
    <recommendedName>
        <fullName evidence="2">MEMO1 family protein FXF47_04100</fullName>
    </recommendedName>
</protein>
<dbReference type="Proteomes" id="UP000324143">
    <property type="component" value="Unassembled WGS sequence"/>
</dbReference>
<evidence type="ECO:0000256" key="2">
    <source>
        <dbReference type="HAMAP-Rule" id="MF_00055"/>
    </source>
</evidence>
<dbReference type="Pfam" id="PF01875">
    <property type="entry name" value="Memo"/>
    <property type="match status" value="1"/>
</dbReference>
<dbReference type="InterPro" id="IPR036071">
    <property type="entry name" value="AMMECR1_dom_sf"/>
</dbReference>
<sequence length="488" mass="55835">MKSNLNKVLLSILFFIIFTCCVYGVNSLNIRKPVNAGKFYPSNKMELENMLKEFFNSLSTKSQIANLEGVIVPHAGYNYSGKVAAEAYKQIDTSKFDTVVIIGPSHYLRIKNILISNSNFWETPLGRIKINNNIVKNIENNFKDVELSSSKFYKEHSIEVQLPFLQYIFKRPFEIVPVMVNDKKLSSNLSRILFYLDKNYNNILFVFTTDMSHFHNYEKANKIDNKTIKLITNKNNSSLKENLNNNTCELCGEASVLSAMEFSIKSGYNLNLVEYKNSGDITQNKDRVVGYGSFLIESSAAEKEKKISPHLKDRILEISRETLDNYVKNNKIPDINIHSSFFKKKRGLFITLRTKNGELRGCLGRIYPTMKLYEGIQKMTVASATRDPRFSPVSEEELDNIIIEVSILSKPKKVNNIEEIELGKHGVIIKKNNRSGVFLPQVAGETGWSKIKFLEHLCRDKAGLNKDAWKSSETEIYIFTAEVFNEKE</sequence>
<dbReference type="NCBIfam" id="TIGR04336">
    <property type="entry name" value="AmmeMemoSam_B"/>
    <property type="match status" value="1"/>
</dbReference>
<evidence type="ECO:0000259" key="3">
    <source>
        <dbReference type="PROSITE" id="PS51112"/>
    </source>
</evidence>
<feature type="domain" description="AMMECR1" evidence="3">
    <location>
        <begin position="310"/>
        <end position="488"/>
    </location>
</feature>
<gene>
    <name evidence="4" type="primary">amrB</name>
    <name evidence="4" type="ORF">FXF47_04100</name>
</gene>
<dbReference type="Gene3D" id="3.40.830.10">
    <property type="entry name" value="LigB-like"/>
    <property type="match status" value="1"/>
</dbReference>
<organism evidence="4 5">
    <name type="scientific">Candidatus Mcinerneyibacterium aminivorans</name>
    <dbReference type="NCBI Taxonomy" id="2703815"/>
    <lineage>
        <taxon>Bacteria</taxon>
        <taxon>Candidatus Macinerneyibacteriota</taxon>
        <taxon>Candidatus Mcinerneyibacteria</taxon>
        <taxon>Candidatus Mcinerneyibacteriales</taxon>
        <taxon>Candidatus Mcinerneyibacteriaceae</taxon>
        <taxon>Candidatus Mcinerneyibacterium</taxon>
    </lineage>
</organism>
<keyword evidence="5" id="KW-1185">Reference proteome</keyword>
<dbReference type="InterPro" id="IPR002733">
    <property type="entry name" value="AMMECR1_domain"/>
</dbReference>
<name>A0A5D0MJY1_9BACT</name>
<dbReference type="InterPro" id="IPR027485">
    <property type="entry name" value="AMMECR1_N"/>
</dbReference>
<dbReference type="CDD" id="cd07361">
    <property type="entry name" value="MEMO_like"/>
    <property type="match status" value="1"/>
</dbReference>
<dbReference type="NCBIfam" id="TIGR04335">
    <property type="entry name" value="AmmeMemoSam_A"/>
    <property type="match status" value="1"/>
</dbReference>
<comment type="similarity">
    <text evidence="1 2">Belongs to the MEMO1 family.</text>
</comment>
<proteinExistence type="inferred from homology"/>
<comment type="caution">
    <text evidence="4">The sequence shown here is derived from an EMBL/GenBank/DDBJ whole genome shotgun (WGS) entry which is preliminary data.</text>
</comment>
<dbReference type="NCBIfam" id="TIGR00296">
    <property type="entry name" value="TIGR00296 family protein"/>
    <property type="match status" value="1"/>
</dbReference>
<dbReference type="Pfam" id="PF01871">
    <property type="entry name" value="AMMECR1"/>
    <property type="match status" value="1"/>
</dbReference>
<dbReference type="InterPro" id="IPR023473">
    <property type="entry name" value="AMMECR1"/>
</dbReference>
<dbReference type="Gene3D" id="3.30.700.20">
    <property type="entry name" value="Hypothetical protein ph0010, domain 1"/>
    <property type="match status" value="1"/>
</dbReference>
<dbReference type="PANTHER" id="PTHR11060:SF0">
    <property type="entry name" value="PROTEIN MEMO1"/>
    <property type="match status" value="1"/>
</dbReference>
<accession>A0A5D0MJY1</accession>
<dbReference type="InterPro" id="IPR002737">
    <property type="entry name" value="MEMO1_fam"/>
</dbReference>
<reference evidence="4" key="1">
    <citation type="submission" date="2019-08" db="EMBL/GenBank/DDBJ databases">
        <title>Genomic characterization of a novel candidate phylum (ARYD3) from a high temperature, high salinity tertiary oil reservoir in north central Oklahoma, USA.</title>
        <authorList>
            <person name="Youssef N.H."/>
            <person name="Yadav A."/>
            <person name="Elshahed M.S."/>
        </authorList>
    </citation>
    <scope>NUCLEOTIDE SEQUENCE [LARGE SCALE GENOMIC DNA]</scope>
    <source>
        <strain evidence="4">ARYD3</strain>
    </source>
</reference>
<dbReference type="EMBL" id="VSIX01000033">
    <property type="protein sequence ID" value="TYB31508.1"/>
    <property type="molecule type" value="Genomic_DNA"/>
</dbReference>
<dbReference type="PROSITE" id="PS51112">
    <property type="entry name" value="AMMECR1"/>
    <property type="match status" value="1"/>
</dbReference>
<dbReference type="PANTHER" id="PTHR11060">
    <property type="entry name" value="PROTEIN MEMO1"/>
    <property type="match status" value="1"/>
</dbReference>